<dbReference type="Proteomes" id="UP001062846">
    <property type="component" value="Chromosome 1"/>
</dbReference>
<organism evidence="1 2">
    <name type="scientific">Rhododendron molle</name>
    <name type="common">Chinese azalea</name>
    <name type="synonym">Azalea mollis</name>
    <dbReference type="NCBI Taxonomy" id="49168"/>
    <lineage>
        <taxon>Eukaryota</taxon>
        <taxon>Viridiplantae</taxon>
        <taxon>Streptophyta</taxon>
        <taxon>Embryophyta</taxon>
        <taxon>Tracheophyta</taxon>
        <taxon>Spermatophyta</taxon>
        <taxon>Magnoliopsida</taxon>
        <taxon>eudicotyledons</taxon>
        <taxon>Gunneridae</taxon>
        <taxon>Pentapetalae</taxon>
        <taxon>asterids</taxon>
        <taxon>Ericales</taxon>
        <taxon>Ericaceae</taxon>
        <taxon>Ericoideae</taxon>
        <taxon>Rhodoreae</taxon>
        <taxon>Rhododendron</taxon>
    </lineage>
</organism>
<keyword evidence="2" id="KW-1185">Reference proteome</keyword>
<gene>
    <name evidence="1" type="ORF">RHMOL_Rhmol01G0348000</name>
</gene>
<comment type="caution">
    <text evidence="1">The sequence shown here is derived from an EMBL/GenBank/DDBJ whole genome shotgun (WGS) entry which is preliminary data.</text>
</comment>
<evidence type="ECO:0000313" key="1">
    <source>
        <dbReference type="EMBL" id="KAI8574363.1"/>
    </source>
</evidence>
<reference evidence="1" key="1">
    <citation type="submission" date="2022-02" db="EMBL/GenBank/DDBJ databases">
        <title>Plant Genome Project.</title>
        <authorList>
            <person name="Zhang R.-G."/>
        </authorList>
    </citation>
    <scope>NUCLEOTIDE SEQUENCE</scope>
    <source>
        <strain evidence="1">AT1</strain>
    </source>
</reference>
<dbReference type="EMBL" id="CM046388">
    <property type="protein sequence ID" value="KAI8574363.1"/>
    <property type="molecule type" value="Genomic_DNA"/>
</dbReference>
<name>A0ACC0QBM3_RHOML</name>
<proteinExistence type="predicted"/>
<evidence type="ECO:0000313" key="2">
    <source>
        <dbReference type="Proteomes" id="UP001062846"/>
    </source>
</evidence>
<accession>A0ACC0QBM3</accession>
<protein>
    <submittedName>
        <fullName evidence="1">Uncharacterized protein</fullName>
    </submittedName>
</protein>
<sequence length="674" mass="75454">MLQESLYRGRLHLRYRKTALVFLLSSCLLLTCDIYVVLTCVLYLALEYRRQLKDIKRRKAENRELMAEHTNSELPYGVASADPNVAPAIENEEAEQAPAAGDDSGQSEQPSNSADIPDNIQTRNNFYLELQEANNIAKAAYKELTRIALEAKTWVVATPALGSLDEYMQMFRSPPLPGKRVHCSTHSAVVRIDPDHLVSIMMDADKWASSLSHIVSRKSVPIPPDVLLKLGTFDRTIKSMLLVDAEFQLPTPLFQPTKFCFWRCVREIVPHVYAILDISRDYFPGAFVSGSENICRKRPSGLFVRGNGDCSEVIWIENVEIPEAQSKDGIYSGLINSNFAFSAKRWVDALTWKLERNESRFSIAKMEVNETAGLYLLSLTELMRRVYLDIVSETPADERWVALSYKGVRILRNSTDHADSGIKNYIAVTSFRLQAKPISVIDFLVKKNMDIQWPRLLNVEEPEEMIRLTSAGNCITIHRRVVLQDGSAQLPIAQDIEYLLQETSRDGFCFFVTSTPITKAHTNMLLLIGSGTVPVGPSGFALMPDGFNSDASLVTVAIQQQLNVPDPDQELPIMCDLVNGIIKEISEEGNFLPNAYLEKFIQEPKGTCSNPIIFFAGYFCIQQLLSCLSTYYNVGYGGPISIHDAAILYFHMTNISKVGNVLANQAAHQAELCS</sequence>